<keyword evidence="2" id="KW-0472">Membrane</keyword>
<feature type="transmembrane region" description="Helical" evidence="2">
    <location>
        <begin position="69"/>
        <end position="89"/>
    </location>
</feature>
<dbReference type="SUPFAM" id="SSF53335">
    <property type="entry name" value="S-adenosyl-L-methionine-dependent methyltransferases"/>
    <property type="match status" value="1"/>
</dbReference>
<gene>
    <name evidence="3" type="ORF">D4741_14120</name>
</gene>
<keyword evidence="1" id="KW-0620">Polyamine biosynthesis</keyword>
<evidence type="ECO:0000256" key="2">
    <source>
        <dbReference type="SAM" id="Phobius"/>
    </source>
</evidence>
<feature type="transmembrane region" description="Helical" evidence="2">
    <location>
        <begin position="327"/>
        <end position="351"/>
    </location>
</feature>
<feature type="transmembrane region" description="Helical" evidence="2">
    <location>
        <begin position="269"/>
        <end position="287"/>
    </location>
</feature>
<dbReference type="Gene3D" id="3.40.50.150">
    <property type="entry name" value="Vaccinia Virus protein VP39"/>
    <property type="match status" value="1"/>
</dbReference>
<keyword evidence="2" id="KW-0812">Transmembrane</keyword>
<dbReference type="EMBL" id="QYSE01000003">
    <property type="protein sequence ID" value="RJF34515.1"/>
    <property type="molecule type" value="Genomic_DNA"/>
</dbReference>
<comment type="caution">
    <text evidence="3">The sequence shown here is derived from an EMBL/GenBank/DDBJ whole genome shotgun (WGS) entry which is preliminary data.</text>
</comment>
<feature type="transmembrane region" description="Helical" evidence="2">
    <location>
        <begin position="35"/>
        <end position="57"/>
    </location>
</feature>
<keyword evidence="2" id="KW-1133">Transmembrane helix</keyword>
<feature type="transmembrane region" description="Helical" evidence="2">
    <location>
        <begin position="385"/>
        <end position="404"/>
    </location>
</feature>
<feature type="transmembrane region" description="Helical" evidence="2">
    <location>
        <begin position="170"/>
        <end position="190"/>
    </location>
</feature>
<name>A0A3A3EZP2_9GAMM</name>
<dbReference type="NCBIfam" id="NF037959">
    <property type="entry name" value="MFS_SpdSyn"/>
    <property type="match status" value="1"/>
</dbReference>
<feature type="transmembrane region" description="Helical" evidence="2">
    <location>
        <begin position="240"/>
        <end position="260"/>
    </location>
</feature>
<sequence length="668" mass="75502">MYKYLSTLTIFISAFLIFQIQPMLSKQLLPQFGGGASIWSASLVFYQVMLLIGYFYAHNMGRFHIKLQVVTHIVLVTFATLIVVTEFAAPNLTNWPPTLAVFVNLFIEIGPIFILLSATSVLLQRWYVQTASAQVPYHWYSISNLGSLLALMSYPLVYELLFSLEQQTTYWLFGLISYCLLLALLVIFLLKKAPDLSRASIQTRPVTLLKGKGQWLLLSALSSAMLVSTTHMISTNIPPMPLLWSLPLVIYLLTFSYTFANRANYQRHVWAYVFIFSAFAGLLMFYFGSLFNALAQLIIYSLILLTAGMVCHGELRDKAPENEQFTIFYFYIALGGVLGSLFSTLIAPLLFVQIDEYVLTLAVIFSFVCYYQIKAKTKTKQLKFTLATSSIAWLACYCFLAVNFNQYNVATSRNFYGYLAVKDINTQSIKERRLIDGTTIHGSEPLNPNQQFEQSYYHQHTGVAKSLAILKQHSALNIGVIGLGAGVLARFADQQDSIHFFELNPAVVEMAKRYFSYLENSEAKLTVSLGDGRIALKNNADEVFDVLIIDAFSSDVIPAHLLTQEAMSLYWQRLNENGVLIVHISNNHIDLLPVLQAHSQHFNKTMLKFSYQSHSPSDIGSDWVVLTDNQAFLNRVSISDLSPIKRYPHSELAMWTDSKHSLLPLLKF</sequence>
<dbReference type="RefSeq" id="WP_119853452.1">
    <property type="nucleotide sequence ID" value="NZ_QYSE01000003.1"/>
</dbReference>
<feature type="transmembrane region" description="Helical" evidence="2">
    <location>
        <begin position="135"/>
        <end position="158"/>
    </location>
</feature>
<evidence type="ECO:0000313" key="3">
    <source>
        <dbReference type="EMBL" id="RJF34515.1"/>
    </source>
</evidence>
<feature type="transmembrane region" description="Helical" evidence="2">
    <location>
        <begin position="293"/>
        <end position="315"/>
    </location>
</feature>
<dbReference type="AlphaFoldDB" id="A0A3A3EZP2"/>
<dbReference type="PANTHER" id="PTHR43317:SF1">
    <property type="entry name" value="THERMOSPERMINE SYNTHASE ACAULIS5"/>
    <property type="match status" value="1"/>
</dbReference>
<dbReference type="InterPro" id="IPR029063">
    <property type="entry name" value="SAM-dependent_MTases_sf"/>
</dbReference>
<dbReference type="Pfam" id="PF01564">
    <property type="entry name" value="Spermine_synth"/>
    <property type="match status" value="1"/>
</dbReference>
<proteinExistence type="predicted"/>
<dbReference type="PANTHER" id="PTHR43317">
    <property type="entry name" value="THERMOSPERMINE SYNTHASE ACAULIS5"/>
    <property type="match status" value="1"/>
</dbReference>
<feature type="transmembrane region" description="Helical" evidence="2">
    <location>
        <begin position="101"/>
        <end position="123"/>
    </location>
</feature>
<dbReference type="GO" id="GO:0006596">
    <property type="term" value="P:polyamine biosynthetic process"/>
    <property type="evidence" value="ECO:0007669"/>
    <property type="project" value="UniProtKB-KW"/>
</dbReference>
<reference evidence="3 4" key="1">
    <citation type="submission" date="2018-09" db="EMBL/GenBank/DDBJ databases">
        <title>Identification of marine bacteria producing industrial enzymes.</title>
        <authorList>
            <person name="Cheng T.H."/>
            <person name="Saidin J."/>
            <person name="Muhd D.D."/>
            <person name="Isa M.N.M."/>
            <person name="Bakar M.F.A."/>
            <person name="Ismail N."/>
        </authorList>
    </citation>
    <scope>NUCLEOTIDE SEQUENCE [LARGE SCALE GENOMIC DNA]</scope>
    <source>
        <strain evidence="3 4">MNAD 1.6</strain>
    </source>
</reference>
<evidence type="ECO:0000313" key="4">
    <source>
        <dbReference type="Proteomes" id="UP000265938"/>
    </source>
</evidence>
<organism evidence="3 4">
    <name type="scientific">Pseudoalteromonas gelatinilytica</name>
    <dbReference type="NCBI Taxonomy" id="1703256"/>
    <lineage>
        <taxon>Bacteria</taxon>
        <taxon>Pseudomonadati</taxon>
        <taxon>Pseudomonadota</taxon>
        <taxon>Gammaproteobacteria</taxon>
        <taxon>Alteromonadales</taxon>
        <taxon>Pseudoalteromonadaceae</taxon>
        <taxon>Pseudoalteromonas</taxon>
    </lineage>
</organism>
<protein>
    <submittedName>
        <fullName evidence="3">Integral membrane-like protein</fullName>
    </submittedName>
</protein>
<dbReference type="Proteomes" id="UP000265938">
    <property type="component" value="Unassembled WGS sequence"/>
</dbReference>
<feature type="transmembrane region" description="Helical" evidence="2">
    <location>
        <begin position="215"/>
        <end position="234"/>
    </location>
</feature>
<evidence type="ECO:0000256" key="1">
    <source>
        <dbReference type="ARBA" id="ARBA00023115"/>
    </source>
</evidence>
<feature type="transmembrane region" description="Helical" evidence="2">
    <location>
        <begin position="357"/>
        <end position="373"/>
    </location>
</feature>
<accession>A0A3A3EZP2</accession>